<dbReference type="Gene3D" id="1.25.40.10">
    <property type="entry name" value="Tetratricopeptide repeat domain"/>
    <property type="match status" value="1"/>
</dbReference>
<reference evidence="2 3" key="1">
    <citation type="journal article" date="2016" name="Nat. Commun.">
        <title>Thousands of microbial genomes shed light on interconnected biogeochemical processes in an aquifer system.</title>
        <authorList>
            <person name="Anantharaman K."/>
            <person name="Brown C.T."/>
            <person name="Hug L.A."/>
            <person name="Sharon I."/>
            <person name="Castelle C.J."/>
            <person name="Probst A.J."/>
            <person name="Thomas B.C."/>
            <person name="Singh A."/>
            <person name="Wilkins M.J."/>
            <person name="Karaoz U."/>
            <person name="Brodie E.L."/>
            <person name="Williams K.H."/>
            <person name="Hubbard S.S."/>
            <person name="Banfield J.F."/>
        </authorList>
    </citation>
    <scope>NUCLEOTIDE SEQUENCE [LARGE SCALE GENOMIC DNA]</scope>
</reference>
<evidence type="ECO:0000313" key="2">
    <source>
        <dbReference type="EMBL" id="OGC35585.1"/>
    </source>
</evidence>
<gene>
    <name evidence="2" type="ORF">A2311_05330</name>
</gene>
<feature type="coiled-coil region" evidence="1">
    <location>
        <begin position="533"/>
        <end position="567"/>
    </location>
</feature>
<dbReference type="InterPro" id="IPR011990">
    <property type="entry name" value="TPR-like_helical_dom_sf"/>
</dbReference>
<dbReference type="SUPFAM" id="SSF48452">
    <property type="entry name" value="TPR-like"/>
    <property type="match status" value="1"/>
</dbReference>
<name>A0A1F4TS92_UNCSA</name>
<feature type="coiled-coil region" evidence="1">
    <location>
        <begin position="660"/>
        <end position="701"/>
    </location>
</feature>
<dbReference type="Proteomes" id="UP000178951">
    <property type="component" value="Unassembled WGS sequence"/>
</dbReference>
<sequence>MKMANISASALLEGASRLMAVKGGQPIPYGAIIHQLHAAPRAGLVGQEFHRIYSLLANNYRAGDYVLNGLRTNRLSADDLRTIDFALNYFIDNAAAIRAGINQKLTVALNNFDLDLAFANFQAGVFALARKDHEMAALYFGEAGETVSWGLPANEMASLVSSNASLAEQKLGAPYTFLVRLLTGQPFRPIVAAPVAPPPPPPVSPVPAARPIEPAAPAAPVAPARPAISPAEAEATFRRLMTQADEALSRGRFLEALKNVTQALRYRPEHAAAKDRQSKLLGRCYQLVESGDDEDKLNNATAIVDAKPDEWRARLLVARILITSREVRIGEAEVKALTHLAAAQEYAPAGRAAQEIDYLMARALHKLQREAEALAVFERIGHDHPFWRDALRPRFYAMLSANQVAAAEDYLHANLAFMEKNEPVFYLEIQARILRAKGQLTEALELARQAQGKARALNKPKYAESLGKGLIAELTKEIVAQPVPEPVIEPVVEPPAPLATTVAAEAALAVLQQQVTAERTALAAREQALLATAGEAEARNRAKAGELAELEARLSSQRAELVAREASLQHLTEQLAAREQTLAARPAGGRSFSEVVVTSSRQLPNRLMQAINLVFTGDWARVKEQITAALDHVSGQPEQIARSILFLLEKIIGGEQKAHIDGLAQQIERLKEQLEARKRELEELKRQHDLLLAEVDGLRRTNETLQRGILAATGPQKPATKVDFASFWEELAAMDRGSLEQLDPLLEDLFTATSSGLGRSLTVPQIIERRRFVYERIVGRILAGEHVSSGTLVLDEPEVTKFLGNAHHFPHRHSGTVQIAAIIARLIQQRQATSPA</sequence>
<dbReference type="STRING" id="1802583.A2311_05330"/>
<dbReference type="EMBL" id="MEUF01000024">
    <property type="protein sequence ID" value="OGC35585.1"/>
    <property type="molecule type" value="Genomic_DNA"/>
</dbReference>
<accession>A0A1F4TS92</accession>
<evidence type="ECO:0000256" key="1">
    <source>
        <dbReference type="SAM" id="Coils"/>
    </source>
</evidence>
<proteinExistence type="predicted"/>
<comment type="caution">
    <text evidence="2">The sequence shown here is derived from an EMBL/GenBank/DDBJ whole genome shotgun (WGS) entry which is preliminary data.</text>
</comment>
<keyword evidence="1" id="KW-0175">Coiled coil</keyword>
<evidence type="ECO:0000313" key="3">
    <source>
        <dbReference type="Proteomes" id="UP000178951"/>
    </source>
</evidence>
<dbReference type="AlphaFoldDB" id="A0A1F4TS92"/>
<protein>
    <submittedName>
        <fullName evidence="2">Uncharacterized protein</fullName>
    </submittedName>
</protein>
<organism evidence="2 3">
    <name type="scientific">candidate division WOR-1 bacterium RIFOXYB2_FULL_48_7</name>
    <dbReference type="NCBI Taxonomy" id="1802583"/>
    <lineage>
        <taxon>Bacteria</taxon>
        <taxon>Bacillati</taxon>
        <taxon>Saganbacteria</taxon>
    </lineage>
</organism>